<dbReference type="GO" id="GO:0016788">
    <property type="term" value="F:hydrolase activity, acting on ester bonds"/>
    <property type="evidence" value="ECO:0007669"/>
    <property type="project" value="InterPro"/>
</dbReference>
<evidence type="ECO:0000313" key="2">
    <source>
        <dbReference type="Proteomes" id="UP001153678"/>
    </source>
</evidence>
<dbReference type="AlphaFoldDB" id="A0A9W4T7N2"/>
<dbReference type="InterPro" id="IPR001130">
    <property type="entry name" value="TatD-like"/>
</dbReference>
<comment type="caution">
    <text evidence="1">The sequence shown here is derived from an EMBL/GenBank/DDBJ whole genome shotgun (WGS) entry which is preliminary data.</text>
</comment>
<dbReference type="OrthoDB" id="6079689at2759"/>
<organism evidence="1 2">
    <name type="scientific">Funneliformis geosporum</name>
    <dbReference type="NCBI Taxonomy" id="1117311"/>
    <lineage>
        <taxon>Eukaryota</taxon>
        <taxon>Fungi</taxon>
        <taxon>Fungi incertae sedis</taxon>
        <taxon>Mucoromycota</taxon>
        <taxon>Glomeromycotina</taxon>
        <taxon>Glomeromycetes</taxon>
        <taxon>Glomerales</taxon>
        <taxon>Glomeraceae</taxon>
        <taxon>Funneliformis</taxon>
    </lineage>
</organism>
<dbReference type="Proteomes" id="UP001153678">
    <property type="component" value="Unassembled WGS sequence"/>
</dbReference>
<sequence>MDKITIFDTHCHLADQRYQEQNKNTEEIIQEAEQAGVKYILNTGQDMPTNQLLLKQLKNFPNLFGSLGLHPNSEEDLKEENLKWIEQQSNEDKNKFLDAFTDAYEIVKETEIKKGILHCFAGNWEVAEKFLNLGFYVSFA</sequence>
<dbReference type="InterPro" id="IPR032466">
    <property type="entry name" value="Metal_Hydrolase"/>
</dbReference>
<dbReference type="PANTHER" id="PTHR46124">
    <property type="entry name" value="D-AMINOACYL-TRNA DEACYLASE"/>
    <property type="match status" value="1"/>
</dbReference>
<dbReference type="Pfam" id="PF01026">
    <property type="entry name" value="TatD_DNase"/>
    <property type="match status" value="2"/>
</dbReference>
<protein>
    <submittedName>
        <fullName evidence="1">13699_t:CDS:1</fullName>
    </submittedName>
</protein>
<dbReference type="GO" id="GO:0005829">
    <property type="term" value="C:cytosol"/>
    <property type="evidence" value="ECO:0007669"/>
    <property type="project" value="TreeGrafter"/>
</dbReference>
<name>A0A9W4T7N2_9GLOM</name>
<dbReference type="SUPFAM" id="SSF51556">
    <property type="entry name" value="Metallo-dependent hydrolases"/>
    <property type="match status" value="1"/>
</dbReference>
<feature type="non-terminal residue" evidence="1">
    <location>
        <position position="140"/>
    </location>
</feature>
<proteinExistence type="predicted"/>
<gene>
    <name evidence="1" type="ORF">FWILDA_LOCUS16887</name>
</gene>
<evidence type="ECO:0000313" key="1">
    <source>
        <dbReference type="EMBL" id="CAI2195059.1"/>
    </source>
</evidence>
<dbReference type="Gene3D" id="3.20.20.140">
    <property type="entry name" value="Metal-dependent hydrolases"/>
    <property type="match status" value="2"/>
</dbReference>
<accession>A0A9W4T7N2</accession>
<dbReference type="EMBL" id="CAMKVN010011857">
    <property type="protein sequence ID" value="CAI2195059.1"/>
    <property type="molecule type" value="Genomic_DNA"/>
</dbReference>
<keyword evidence="2" id="KW-1185">Reference proteome</keyword>
<reference evidence="1" key="1">
    <citation type="submission" date="2022-08" db="EMBL/GenBank/DDBJ databases">
        <authorList>
            <person name="Kallberg Y."/>
            <person name="Tangrot J."/>
            <person name="Rosling A."/>
        </authorList>
    </citation>
    <scope>NUCLEOTIDE SEQUENCE</scope>
    <source>
        <strain evidence="1">Wild A</strain>
    </source>
</reference>
<dbReference type="PANTHER" id="PTHR46124:SF2">
    <property type="entry name" value="D-AMINOACYL-TRNA DEACYLASE"/>
    <property type="match status" value="1"/>
</dbReference>